<feature type="compositionally biased region" description="Low complexity" evidence="1">
    <location>
        <begin position="1"/>
        <end position="12"/>
    </location>
</feature>
<keyword evidence="2" id="KW-1133">Transmembrane helix</keyword>
<evidence type="ECO:0000313" key="3">
    <source>
        <dbReference type="EMBL" id="KHE74795.1"/>
    </source>
</evidence>
<evidence type="ECO:0000256" key="2">
    <source>
        <dbReference type="SAM" id="Phobius"/>
    </source>
</evidence>
<dbReference type="eggNOG" id="COG2919">
    <property type="taxonomic scope" value="Bacteria"/>
</dbReference>
<feature type="compositionally biased region" description="Basic and acidic residues" evidence="1">
    <location>
        <begin position="159"/>
        <end position="176"/>
    </location>
</feature>
<keyword evidence="2" id="KW-0472">Membrane</keyword>
<dbReference type="AlphaFoldDB" id="A0A0B0DDF5"/>
<name>A0A0B0DDF5_9MICC</name>
<evidence type="ECO:0008006" key="5">
    <source>
        <dbReference type="Google" id="ProtNLM"/>
    </source>
</evidence>
<sequence>MSSATSASHPSSGDPSGRGADGRRPLSVVPRRAARRSRVSTVVMCTLALAAALVGILLLNIQITQGQYQLTELTGQQRALSQENEALTQDIEANSAPQNLAARANDLGMVPAKDVGSIQLGTGDVTAPSAPAEKTDAQNILVPPAQMKGSDAAEANRIAAEERAEKRAKEEADKKTAQRKAAQKADESRDLNGGSIPAPSQRAPGQ</sequence>
<dbReference type="Proteomes" id="UP000030664">
    <property type="component" value="Unassembled WGS sequence"/>
</dbReference>
<keyword evidence="2" id="KW-0812">Transmembrane</keyword>
<accession>A0A0B0DDF5</accession>
<organism evidence="3 4">
    <name type="scientific">Kocuria marina</name>
    <dbReference type="NCBI Taxonomy" id="223184"/>
    <lineage>
        <taxon>Bacteria</taxon>
        <taxon>Bacillati</taxon>
        <taxon>Actinomycetota</taxon>
        <taxon>Actinomycetes</taxon>
        <taxon>Micrococcales</taxon>
        <taxon>Micrococcaceae</taxon>
        <taxon>Kocuria</taxon>
    </lineage>
</organism>
<proteinExistence type="predicted"/>
<reference evidence="3 4" key="1">
    <citation type="submission" date="2014-09" db="EMBL/GenBank/DDBJ databases">
        <title>High-quality draft genome sequence of Kocuria marina SO9-6, an actinobacterium isolated from a copper mine.</title>
        <authorList>
            <person name="Castro D.B."/>
            <person name="Pereira L.B."/>
            <person name="Silva M.V."/>
            <person name="Silva B.P."/>
            <person name="Zanardi B.R."/>
            <person name="Carlos C."/>
            <person name="Belgini D.R."/>
            <person name="Limache E.G."/>
            <person name="Lacerda G.V."/>
            <person name="Nery M.B."/>
            <person name="Gomes M.B."/>
            <person name="Souza S."/>
            <person name="Silva T.M."/>
            <person name="Rodrigues V.D."/>
            <person name="Paulino L.C."/>
            <person name="Vicentini R."/>
            <person name="Ferraz L.F."/>
            <person name="Ottoboni L.M."/>
        </authorList>
    </citation>
    <scope>NUCLEOTIDE SEQUENCE [LARGE SCALE GENOMIC DNA]</scope>
    <source>
        <strain evidence="3 4">SO9-6</strain>
    </source>
</reference>
<gene>
    <name evidence="3" type="ORF">AS25_02920</name>
</gene>
<protein>
    <recommendedName>
        <fullName evidence="5">Cell division protein FtsL</fullName>
    </recommendedName>
</protein>
<dbReference type="RefSeq" id="WP_035961224.1">
    <property type="nucleotide sequence ID" value="NZ_JROM01000016.1"/>
</dbReference>
<feature type="transmembrane region" description="Helical" evidence="2">
    <location>
        <begin position="41"/>
        <end position="61"/>
    </location>
</feature>
<dbReference type="EMBL" id="JROM01000016">
    <property type="protein sequence ID" value="KHE74795.1"/>
    <property type="molecule type" value="Genomic_DNA"/>
</dbReference>
<feature type="region of interest" description="Disordered" evidence="1">
    <location>
        <begin position="124"/>
        <end position="206"/>
    </location>
</feature>
<evidence type="ECO:0000313" key="4">
    <source>
        <dbReference type="Proteomes" id="UP000030664"/>
    </source>
</evidence>
<comment type="caution">
    <text evidence="3">The sequence shown here is derived from an EMBL/GenBank/DDBJ whole genome shotgun (WGS) entry which is preliminary data.</text>
</comment>
<feature type="region of interest" description="Disordered" evidence="1">
    <location>
        <begin position="1"/>
        <end position="33"/>
    </location>
</feature>
<dbReference type="STRING" id="223184.AS25_02920"/>
<evidence type="ECO:0000256" key="1">
    <source>
        <dbReference type="SAM" id="MobiDB-lite"/>
    </source>
</evidence>